<gene>
    <name evidence="9" type="ORF">B1C78_15290</name>
</gene>
<evidence type="ECO:0000313" key="9">
    <source>
        <dbReference type="EMBL" id="OOG22305.1"/>
    </source>
</evidence>
<name>A0A1V3NB87_9GAMM</name>
<evidence type="ECO:0000256" key="6">
    <source>
        <dbReference type="ARBA" id="ARBA00022989"/>
    </source>
</evidence>
<dbReference type="Proteomes" id="UP000189462">
    <property type="component" value="Unassembled WGS sequence"/>
</dbReference>
<dbReference type="STRING" id="108003.B1C78_15290"/>
<comment type="similarity">
    <text evidence="2">Belongs to the auxin efflux carrier (TC 2.A.69) family.</text>
</comment>
<evidence type="ECO:0000256" key="7">
    <source>
        <dbReference type="ARBA" id="ARBA00023136"/>
    </source>
</evidence>
<evidence type="ECO:0000256" key="8">
    <source>
        <dbReference type="SAM" id="Phobius"/>
    </source>
</evidence>
<accession>A0A1V3NB87</accession>
<keyword evidence="10" id="KW-1185">Reference proteome</keyword>
<keyword evidence="3" id="KW-0813">Transport</keyword>
<feature type="transmembrane region" description="Helical" evidence="8">
    <location>
        <begin position="125"/>
        <end position="144"/>
    </location>
</feature>
<feature type="transmembrane region" description="Helical" evidence="8">
    <location>
        <begin position="38"/>
        <end position="56"/>
    </location>
</feature>
<feature type="transmembrane region" description="Helical" evidence="8">
    <location>
        <begin position="6"/>
        <end position="26"/>
    </location>
</feature>
<comment type="caution">
    <text evidence="9">The sequence shown here is derived from an EMBL/GenBank/DDBJ whole genome shotgun (WGS) entry which is preliminary data.</text>
</comment>
<comment type="subcellular location">
    <subcellularLocation>
        <location evidence="1">Cell membrane</location>
        <topology evidence="1">Multi-pass membrane protein</topology>
    </subcellularLocation>
</comment>
<dbReference type="Gene3D" id="1.20.1530.20">
    <property type="match status" value="1"/>
</dbReference>
<protein>
    <submittedName>
        <fullName evidence="9">Transporter</fullName>
    </submittedName>
</protein>
<dbReference type="RefSeq" id="WP_077280022.1">
    <property type="nucleotide sequence ID" value="NZ_MVBK01000105.1"/>
</dbReference>
<feature type="transmembrane region" description="Helical" evidence="8">
    <location>
        <begin position="281"/>
        <end position="303"/>
    </location>
</feature>
<dbReference type="InterPro" id="IPR038770">
    <property type="entry name" value="Na+/solute_symporter_sf"/>
</dbReference>
<feature type="transmembrane region" description="Helical" evidence="8">
    <location>
        <begin position="252"/>
        <end position="272"/>
    </location>
</feature>
<reference evidence="9 10" key="1">
    <citation type="submission" date="2017-02" db="EMBL/GenBank/DDBJ databases">
        <title>Genomic diversity within the haloalkaliphilic genus Thioalkalivibrio.</title>
        <authorList>
            <person name="Ahn A.-C."/>
            <person name="Meier-Kolthoff J."/>
            <person name="Overmars L."/>
            <person name="Richter M."/>
            <person name="Woyke T."/>
            <person name="Sorokin D.Y."/>
            <person name="Muyzer G."/>
        </authorList>
    </citation>
    <scope>NUCLEOTIDE SEQUENCE [LARGE SCALE GENOMIC DNA]</scope>
    <source>
        <strain evidence="9 10">ALJD</strain>
    </source>
</reference>
<evidence type="ECO:0000256" key="4">
    <source>
        <dbReference type="ARBA" id="ARBA00022475"/>
    </source>
</evidence>
<evidence type="ECO:0000313" key="10">
    <source>
        <dbReference type="Proteomes" id="UP000189462"/>
    </source>
</evidence>
<dbReference type="EMBL" id="MVBK01000105">
    <property type="protein sequence ID" value="OOG22305.1"/>
    <property type="molecule type" value="Genomic_DNA"/>
</dbReference>
<organism evidence="9 10">
    <name type="scientific">Thioalkalivibrio denitrificans</name>
    <dbReference type="NCBI Taxonomy" id="108003"/>
    <lineage>
        <taxon>Bacteria</taxon>
        <taxon>Pseudomonadati</taxon>
        <taxon>Pseudomonadota</taxon>
        <taxon>Gammaproteobacteria</taxon>
        <taxon>Chromatiales</taxon>
        <taxon>Ectothiorhodospiraceae</taxon>
        <taxon>Thioalkalivibrio</taxon>
    </lineage>
</organism>
<keyword evidence="5 8" id="KW-0812">Transmembrane</keyword>
<dbReference type="GO" id="GO:0055085">
    <property type="term" value="P:transmembrane transport"/>
    <property type="evidence" value="ECO:0007669"/>
    <property type="project" value="InterPro"/>
</dbReference>
<proteinExistence type="inferred from homology"/>
<evidence type="ECO:0000256" key="3">
    <source>
        <dbReference type="ARBA" id="ARBA00022448"/>
    </source>
</evidence>
<evidence type="ECO:0000256" key="1">
    <source>
        <dbReference type="ARBA" id="ARBA00004651"/>
    </source>
</evidence>
<dbReference type="AlphaFoldDB" id="A0A1V3NB87"/>
<feature type="transmembrane region" description="Helical" evidence="8">
    <location>
        <begin position="62"/>
        <end position="83"/>
    </location>
</feature>
<dbReference type="PANTHER" id="PTHR36838">
    <property type="entry name" value="AUXIN EFFLUX CARRIER FAMILY PROTEIN"/>
    <property type="match status" value="1"/>
</dbReference>
<feature type="transmembrane region" description="Helical" evidence="8">
    <location>
        <begin position="191"/>
        <end position="213"/>
    </location>
</feature>
<feature type="transmembrane region" description="Helical" evidence="8">
    <location>
        <begin position="220"/>
        <end position="240"/>
    </location>
</feature>
<dbReference type="InterPro" id="IPR004776">
    <property type="entry name" value="Mem_transp_PIN-like"/>
</dbReference>
<feature type="transmembrane region" description="Helical" evidence="8">
    <location>
        <begin position="156"/>
        <end position="179"/>
    </location>
</feature>
<keyword evidence="6 8" id="KW-1133">Transmembrane helix</keyword>
<feature type="transmembrane region" description="Helical" evidence="8">
    <location>
        <begin position="95"/>
        <end position="113"/>
    </location>
</feature>
<sequence>MFFVTSQMAALIVCGVIWRLVQPAGLDADTTRRVLTNVVYHLLLPALVLMVMWRAPLGLDSLRIAAVASSAILVCMAIVWAGCRACGQSRAVTGAMILAASFPNAVYLGLPVLESLFGELGRSIAIQYDLFACLPLLMTVGLLVARHFGEADDAPLNPLAALLRVPALWAAAVGIVFNVGGVPLHPWLESWFTLLANGVAPLMLFALGLALCIRHWRVGYAAMLAPLVAVQLFVMPLWAWGLARLLGLEGDLLVGTVLEAAMPSMVLGLVFCDRYRLDTSVYAAAVTVTTALALVTLPLWYGWVG</sequence>
<dbReference type="OrthoDB" id="5291198at2"/>
<dbReference type="Pfam" id="PF03547">
    <property type="entry name" value="Mem_trans"/>
    <property type="match status" value="1"/>
</dbReference>
<evidence type="ECO:0000256" key="2">
    <source>
        <dbReference type="ARBA" id="ARBA00010145"/>
    </source>
</evidence>
<dbReference type="PANTHER" id="PTHR36838:SF1">
    <property type="entry name" value="SLR1864 PROTEIN"/>
    <property type="match status" value="1"/>
</dbReference>
<keyword evidence="7 8" id="KW-0472">Membrane</keyword>
<evidence type="ECO:0000256" key="5">
    <source>
        <dbReference type="ARBA" id="ARBA00022692"/>
    </source>
</evidence>
<dbReference type="GO" id="GO:0005886">
    <property type="term" value="C:plasma membrane"/>
    <property type="evidence" value="ECO:0007669"/>
    <property type="project" value="UniProtKB-SubCell"/>
</dbReference>
<keyword evidence="4" id="KW-1003">Cell membrane</keyword>